<feature type="transmembrane region" description="Helical" evidence="1">
    <location>
        <begin position="52"/>
        <end position="74"/>
    </location>
</feature>
<sequence length="344" mass="38010">MLQFDWPWVFVLLPLPLLVWRFCPRAEQSPSALMVPFYQGLQPISERGQDSLAGKLINLVLLLIIWIALVVAAARPQWLGEPIDLPTSGRDLLMAVDISGSMDTRDMIVGGDNLDRLTVVKYVVGEFVKRRHQDRLGLILFGTNAYLQAPLTFDRETVNTLLQEAQLGFAGEKTAIGEAIGLAIKRLQDRPESSRVVILLTDGANTAGTVAPLQAAELAKLAGVKIYTIGVGADEITMRSLFDPRGRTLNPSRDLDEETLQKIADLTGGSYFRARNPQELVEIYAELDKLEPTEQDAQTFRPVKALFYWPMGIALLLSALWAGIRLLSAFLPQPFATTRGVNAQ</sequence>
<name>A0AAV3TXG1_9ALTE</name>
<evidence type="ECO:0000259" key="2">
    <source>
        <dbReference type="PROSITE" id="PS50234"/>
    </source>
</evidence>
<keyword evidence="1" id="KW-0812">Transmembrane</keyword>
<evidence type="ECO:0000256" key="1">
    <source>
        <dbReference type="SAM" id="Phobius"/>
    </source>
</evidence>
<feature type="domain" description="VWFA" evidence="2">
    <location>
        <begin position="91"/>
        <end position="287"/>
    </location>
</feature>
<dbReference type="PANTHER" id="PTHR22550">
    <property type="entry name" value="SPORE GERMINATION PROTEIN"/>
    <property type="match status" value="1"/>
</dbReference>
<dbReference type="RefSeq" id="WP_345416629.1">
    <property type="nucleotide sequence ID" value="NZ_AP031496.1"/>
</dbReference>
<feature type="transmembrane region" description="Helical" evidence="1">
    <location>
        <begin position="305"/>
        <end position="324"/>
    </location>
</feature>
<reference evidence="4" key="1">
    <citation type="journal article" date="2019" name="Int. J. Syst. Evol. Microbiol.">
        <title>The Global Catalogue of Microorganisms (GCM) 10K type strain sequencing project: providing services to taxonomists for standard genome sequencing and annotation.</title>
        <authorList>
            <consortium name="The Broad Institute Genomics Platform"/>
            <consortium name="The Broad Institute Genome Sequencing Center for Infectious Disease"/>
            <person name="Wu L."/>
            <person name="Ma J."/>
        </authorList>
    </citation>
    <scope>NUCLEOTIDE SEQUENCE [LARGE SCALE GENOMIC DNA]</scope>
    <source>
        <strain evidence="4">JCM 19134</strain>
    </source>
</reference>
<dbReference type="Pfam" id="PF00092">
    <property type="entry name" value="VWA"/>
    <property type="match status" value="1"/>
</dbReference>
<organism evidence="3 4">
    <name type="scientific">Halioxenophilus aromaticivorans</name>
    <dbReference type="NCBI Taxonomy" id="1306992"/>
    <lineage>
        <taxon>Bacteria</taxon>
        <taxon>Pseudomonadati</taxon>
        <taxon>Pseudomonadota</taxon>
        <taxon>Gammaproteobacteria</taxon>
        <taxon>Alteromonadales</taxon>
        <taxon>Alteromonadaceae</taxon>
        <taxon>Halioxenophilus</taxon>
    </lineage>
</organism>
<protein>
    <submittedName>
        <fullName evidence="3">VWA domain-containing protein</fullName>
    </submittedName>
</protein>
<dbReference type="Gene3D" id="3.40.50.410">
    <property type="entry name" value="von Willebrand factor, type A domain"/>
    <property type="match status" value="1"/>
</dbReference>
<dbReference type="InterPro" id="IPR036465">
    <property type="entry name" value="vWFA_dom_sf"/>
</dbReference>
<dbReference type="Proteomes" id="UP001409585">
    <property type="component" value="Unassembled WGS sequence"/>
</dbReference>
<accession>A0AAV3TXG1</accession>
<dbReference type="InterPro" id="IPR002035">
    <property type="entry name" value="VWF_A"/>
</dbReference>
<dbReference type="EMBL" id="BAABLX010000004">
    <property type="protein sequence ID" value="GAA4931923.1"/>
    <property type="molecule type" value="Genomic_DNA"/>
</dbReference>
<dbReference type="SMART" id="SM00327">
    <property type="entry name" value="VWA"/>
    <property type="match status" value="1"/>
</dbReference>
<evidence type="ECO:0000313" key="3">
    <source>
        <dbReference type="EMBL" id="GAA4931923.1"/>
    </source>
</evidence>
<proteinExistence type="predicted"/>
<comment type="caution">
    <text evidence="3">The sequence shown here is derived from an EMBL/GenBank/DDBJ whole genome shotgun (WGS) entry which is preliminary data.</text>
</comment>
<dbReference type="PROSITE" id="PS50234">
    <property type="entry name" value="VWFA"/>
    <property type="match status" value="1"/>
</dbReference>
<dbReference type="PANTHER" id="PTHR22550:SF18">
    <property type="entry name" value="VWFA DOMAIN-CONTAINING PROTEIN"/>
    <property type="match status" value="1"/>
</dbReference>
<dbReference type="InterPro" id="IPR050768">
    <property type="entry name" value="UPF0353/GerABKA_families"/>
</dbReference>
<dbReference type="AlphaFoldDB" id="A0AAV3TXG1"/>
<dbReference type="CDD" id="cd01467">
    <property type="entry name" value="vWA_BatA_type"/>
    <property type="match status" value="1"/>
</dbReference>
<dbReference type="SUPFAM" id="SSF53300">
    <property type="entry name" value="vWA-like"/>
    <property type="match status" value="1"/>
</dbReference>
<keyword evidence="1" id="KW-0472">Membrane</keyword>
<dbReference type="InterPro" id="IPR033881">
    <property type="entry name" value="vWA_BatA_type"/>
</dbReference>
<gene>
    <name evidence="3" type="ORF">GCM10025791_05310</name>
</gene>
<evidence type="ECO:0000313" key="4">
    <source>
        <dbReference type="Proteomes" id="UP001409585"/>
    </source>
</evidence>
<keyword evidence="1" id="KW-1133">Transmembrane helix</keyword>
<keyword evidence="4" id="KW-1185">Reference proteome</keyword>